<gene>
    <name evidence="1" type="ORF">OAN307_c06050</name>
</gene>
<evidence type="ECO:0000313" key="2">
    <source>
        <dbReference type="Proteomes" id="UP000005307"/>
    </source>
</evidence>
<dbReference type="AlphaFoldDB" id="M9R260"/>
<keyword evidence="2" id="KW-1185">Reference proteome</keyword>
<proteinExistence type="predicted"/>
<dbReference type="Proteomes" id="UP000005307">
    <property type="component" value="Chromosome"/>
</dbReference>
<evidence type="ECO:0000313" key="1">
    <source>
        <dbReference type="EMBL" id="AGI66332.1"/>
    </source>
</evidence>
<protein>
    <submittedName>
        <fullName evidence="1">Uncharacterized protein</fullName>
    </submittedName>
</protein>
<dbReference type="HOGENOM" id="CLU_2789823_0_0_5"/>
<name>M9R260_9RHOB</name>
<dbReference type="eggNOG" id="COG0145">
    <property type="taxonomic scope" value="Bacteria"/>
</dbReference>
<dbReference type="EMBL" id="CP003740">
    <property type="protein sequence ID" value="AGI66332.1"/>
    <property type="molecule type" value="Genomic_DNA"/>
</dbReference>
<dbReference type="STRING" id="391626.OAN307_c06050"/>
<dbReference type="RefSeq" id="WP_015498381.1">
    <property type="nucleotide sequence ID" value="NC_020911.1"/>
</dbReference>
<organism evidence="1 2">
    <name type="scientific">Octadecabacter antarcticus 307</name>
    <dbReference type="NCBI Taxonomy" id="391626"/>
    <lineage>
        <taxon>Bacteria</taxon>
        <taxon>Pseudomonadati</taxon>
        <taxon>Pseudomonadota</taxon>
        <taxon>Alphaproteobacteria</taxon>
        <taxon>Rhodobacterales</taxon>
        <taxon>Roseobacteraceae</taxon>
        <taxon>Octadecabacter</taxon>
    </lineage>
</organism>
<sequence>MSNLNWCFAGCSWHHPLFKSANLVLERVVSAKQWEFWIDLGGPFTDIVARRLDRTVVTQKLPSENPEH</sequence>
<accession>M9R260</accession>
<reference evidence="1 2" key="1">
    <citation type="journal article" date="2013" name="PLoS ONE">
        <title>Poles Apart: Arctic and Antarctic Octadecabacter strains Share High Genome Plasticity and a New Type of Xanthorhodopsin.</title>
        <authorList>
            <person name="Vollmers J."/>
            <person name="Voget S."/>
            <person name="Dietrich S."/>
            <person name="Gollnow K."/>
            <person name="Smits M."/>
            <person name="Meyer K."/>
            <person name="Brinkhoff T."/>
            <person name="Simon M."/>
            <person name="Daniel R."/>
        </authorList>
    </citation>
    <scope>NUCLEOTIDE SEQUENCE [LARGE SCALE GENOMIC DNA]</scope>
    <source>
        <strain evidence="1 2">307</strain>
    </source>
</reference>
<dbReference type="KEGG" id="oat:OAN307_c06050"/>